<sequence>MGHVLGNNTTIFTYLQIATVFTSVQIATVTPRGMSGKTPGTEPELGQHHFRPTSSSPDHRDLIQQATHTHQNLHPTYTPLESPSRQ</sequence>
<proteinExistence type="predicted"/>
<evidence type="ECO:0000256" key="1">
    <source>
        <dbReference type="SAM" id="MobiDB-lite"/>
    </source>
</evidence>
<feature type="region of interest" description="Disordered" evidence="1">
    <location>
        <begin position="32"/>
        <end position="59"/>
    </location>
</feature>
<gene>
    <name evidence="2" type="ORF">DARMORV10_A06P46850.1</name>
</gene>
<dbReference type="AlphaFoldDB" id="A0A816TF05"/>
<reference evidence="2" key="1">
    <citation type="submission" date="2021-01" db="EMBL/GenBank/DDBJ databases">
        <authorList>
            <consortium name="Genoscope - CEA"/>
            <person name="William W."/>
        </authorList>
    </citation>
    <scope>NUCLEOTIDE SEQUENCE</scope>
</reference>
<evidence type="ECO:0000313" key="2">
    <source>
        <dbReference type="EMBL" id="CAF2091404.1"/>
    </source>
</evidence>
<organism evidence="2">
    <name type="scientific">Brassica napus</name>
    <name type="common">Rape</name>
    <dbReference type="NCBI Taxonomy" id="3708"/>
    <lineage>
        <taxon>Eukaryota</taxon>
        <taxon>Viridiplantae</taxon>
        <taxon>Streptophyta</taxon>
        <taxon>Embryophyta</taxon>
        <taxon>Tracheophyta</taxon>
        <taxon>Spermatophyta</taxon>
        <taxon>Magnoliopsida</taxon>
        <taxon>eudicotyledons</taxon>
        <taxon>Gunneridae</taxon>
        <taxon>Pentapetalae</taxon>
        <taxon>rosids</taxon>
        <taxon>malvids</taxon>
        <taxon>Brassicales</taxon>
        <taxon>Brassicaceae</taxon>
        <taxon>Brassiceae</taxon>
        <taxon>Brassica</taxon>
    </lineage>
</organism>
<dbReference type="Proteomes" id="UP001295469">
    <property type="component" value="Chromosome A06"/>
</dbReference>
<dbReference type="EMBL" id="HG994360">
    <property type="protein sequence ID" value="CAF2091404.1"/>
    <property type="molecule type" value="Genomic_DNA"/>
</dbReference>
<protein>
    <submittedName>
        <fullName evidence="2">(rape) hypothetical protein</fullName>
    </submittedName>
</protein>
<accession>A0A816TF05</accession>
<name>A0A816TF05_BRANA</name>